<dbReference type="PANTHER" id="PTHR35998">
    <property type="entry name" value="OS02G0127900 PROTEIN"/>
    <property type="match status" value="1"/>
</dbReference>
<name>A0A8K0HB72_9ROSA</name>
<dbReference type="Proteomes" id="UP000796880">
    <property type="component" value="Unassembled WGS sequence"/>
</dbReference>
<keyword evidence="3" id="KW-1185">Reference proteome</keyword>
<gene>
    <name evidence="2" type="ORF">FNV43_RR10100</name>
</gene>
<comment type="caution">
    <text evidence="2">The sequence shown here is derived from an EMBL/GenBank/DDBJ whole genome shotgun (WGS) entry which is preliminary data.</text>
</comment>
<feature type="compositionally biased region" description="Polar residues" evidence="1">
    <location>
        <begin position="94"/>
        <end position="140"/>
    </location>
</feature>
<dbReference type="EMBL" id="VOIH02000004">
    <property type="protein sequence ID" value="KAF3449372.1"/>
    <property type="molecule type" value="Genomic_DNA"/>
</dbReference>
<organism evidence="2 3">
    <name type="scientific">Rhamnella rubrinervis</name>
    <dbReference type="NCBI Taxonomy" id="2594499"/>
    <lineage>
        <taxon>Eukaryota</taxon>
        <taxon>Viridiplantae</taxon>
        <taxon>Streptophyta</taxon>
        <taxon>Embryophyta</taxon>
        <taxon>Tracheophyta</taxon>
        <taxon>Spermatophyta</taxon>
        <taxon>Magnoliopsida</taxon>
        <taxon>eudicotyledons</taxon>
        <taxon>Gunneridae</taxon>
        <taxon>Pentapetalae</taxon>
        <taxon>rosids</taxon>
        <taxon>fabids</taxon>
        <taxon>Rosales</taxon>
        <taxon>Rhamnaceae</taxon>
        <taxon>rhamnoid group</taxon>
        <taxon>Rhamneae</taxon>
        <taxon>Rhamnella</taxon>
    </lineage>
</organism>
<feature type="region of interest" description="Disordered" evidence="1">
    <location>
        <begin position="89"/>
        <end position="140"/>
    </location>
</feature>
<protein>
    <submittedName>
        <fullName evidence="2">Uncharacterized protein</fullName>
    </submittedName>
</protein>
<evidence type="ECO:0000313" key="2">
    <source>
        <dbReference type="EMBL" id="KAF3449372.1"/>
    </source>
</evidence>
<proteinExistence type="predicted"/>
<dbReference type="OrthoDB" id="2018352at2759"/>
<evidence type="ECO:0000313" key="3">
    <source>
        <dbReference type="Proteomes" id="UP000796880"/>
    </source>
</evidence>
<sequence length="193" mass="21794">MVLWEITLGTAYFLGLKRTYRLALKLQRRLISPKHPKIRQFAHRRTRAVFDVAIKVHQNIQERDIEAGRNLGNWILRWLDRMKPSAQIRGHLPANSSGASSSVNTTKQATNSSSQLKTPGNVHTSRNGESSRHLFTSSRSTWSKPLPSIAMIIRSKPAAGTMTQYRHFCINGPEALLWNYSFAGLNGRLKAFA</sequence>
<reference evidence="2" key="1">
    <citation type="submission" date="2020-03" db="EMBL/GenBank/DDBJ databases">
        <title>A high-quality chromosome-level genome assembly of a woody plant with both climbing and erect habits, Rhamnella rubrinervis.</title>
        <authorList>
            <person name="Lu Z."/>
            <person name="Yang Y."/>
            <person name="Zhu X."/>
            <person name="Sun Y."/>
        </authorList>
    </citation>
    <scope>NUCLEOTIDE SEQUENCE</scope>
    <source>
        <strain evidence="2">BYM</strain>
        <tissue evidence="2">Leaf</tissue>
    </source>
</reference>
<evidence type="ECO:0000256" key="1">
    <source>
        <dbReference type="SAM" id="MobiDB-lite"/>
    </source>
</evidence>
<dbReference type="AlphaFoldDB" id="A0A8K0HB72"/>
<dbReference type="PANTHER" id="PTHR35998:SF1">
    <property type="entry name" value="OS02G0127900 PROTEIN"/>
    <property type="match status" value="1"/>
</dbReference>
<accession>A0A8K0HB72</accession>